<evidence type="ECO:0000313" key="2">
    <source>
        <dbReference type="EMBL" id="SHE87307.1"/>
    </source>
</evidence>
<keyword evidence="3" id="KW-1185">Reference proteome</keyword>
<dbReference type="STRING" id="1121884.SAMN02745131_01298"/>
<dbReference type="EMBL" id="FQUU01000004">
    <property type="protein sequence ID" value="SHE87307.1"/>
    <property type="molecule type" value="Genomic_DNA"/>
</dbReference>
<reference evidence="2 3" key="1">
    <citation type="submission" date="2016-11" db="EMBL/GenBank/DDBJ databases">
        <authorList>
            <person name="Jaros S."/>
            <person name="Januszkiewicz K."/>
            <person name="Wedrychowicz H."/>
        </authorList>
    </citation>
    <scope>NUCLEOTIDE SEQUENCE [LARGE SCALE GENOMIC DNA]</scope>
    <source>
        <strain evidence="2 3">DSM 18119</strain>
    </source>
</reference>
<organism evidence="2 3">
    <name type="scientific">Flavisolibacter ginsengisoli DSM 18119</name>
    <dbReference type="NCBI Taxonomy" id="1121884"/>
    <lineage>
        <taxon>Bacteria</taxon>
        <taxon>Pseudomonadati</taxon>
        <taxon>Bacteroidota</taxon>
        <taxon>Chitinophagia</taxon>
        <taxon>Chitinophagales</taxon>
        <taxon>Chitinophagaceae</taxon>
        <taxon>Flavisolibacter</taxon>
    </lineage>
</organism>
<name>A0A1M4X1P5_9BACT</name>
<dbReference type="Proteomes" id="UP000184048">
    <property type="component" value="Unassembled WGS sequence"/>
</dbReference>
<protein>
    <recommendedName>
        <fullName evidence="4">S9 family peptidase</fullName>
    </recommendedName>
</protein>
<feature type="chain" id="PRO_5009908220" description="S9 family peptidase" evidence="1">
    <location>
        <begin position="24"/>
        <end position="229"/>
    </location>
</feature>
<dbReference type="AlphaFoldDB" id="A0A1M4X1P5"/>
<evidence type="ECO:0000313" key="3">
    <source>
        <dbReference type="Proteomes" id="UP000184048"/>
    </source>
</evidence>
<accession>A0A1M4X1P5</accession>
<proteinExistence type="predicted"/>
<feature type="signal peptide" evidence="1">
    <location>
        <begin position="1"/>
        <end position="23"/>
    </location>
</feature>
<keyword evidence="1" id="KW-0732">Signal</keyword>
<gene>
    <name evidence="2" type="ORF">SAMN02745131_01298</name>
</gene>
<evidence type="ECO:0000256" key="1">
    <source>
        <dbReference type="SAM" id="SignalP"/>
    </source>
</evidence>
<evidence type="ECO:0008006" key="4">
    <source>
        <dbReference type="Google" id="ProtNLM"/>
    </source>
</evidence>
<sequence>MKRIIFLSLVLMIFTTNLSRVFAQDTLPRFTVKNAGNNRIIIGWVNNYPVTKQISIQRSFDSLKNYKTILSVTDPSAIQNGFADTKASNDHMFYRLFINLDKGEFFVTPPQKPLIDTSVAVTHPVEPPKNKDVIANKPFPKKPDFLPSFYVYTNKDGYVFINLPDADKKKYHIKFYEENDELLFEIKSIKEPALTLDKTNFIHSGWFKFELYSDEKLIEKNKIYLSKEF</sequence>